<reference evidence="2" key="2">
    <citation type="journal article" date="2015" name="Data Brief">
        <title>Shoot transcriptome of the giant reed, Arundo donax.</title>
        <authorList>
            <person name="Barrero R.A."/>
            <person name="Guerrero F.D."/>
            <person name="Moolhuijzen P."/>
            <person name="Goolsby J.A."/>
            <person name="Tidwell J."/>
            <person name="Bellgard S.E."/>
            <person name="Bellgard M.I."/>
        </authorList>
    </citation>
    <scope>NUCLEOTIDE SEQUENCE</scope>
    <source>
        <tissue evidence="2">Shoot tissue taken approximately 20 cm above the soil surface</tissue>
    </source>
</reference>
<organism evidence="2">
    <name type="scientific">Arundo donax</name>
    <name type="common">Giant reed</name>
    <name type="synonym">Donax arundinaceus</name>
    <dbReference type="NCBI Taxonomy" id="35708"/>
    <lineage>
        <taxon>Eukaryota</taxon>
        <taxon>Viridiplantae</taxon>
        <taxon>Streptophyta</taxon>
        <taxon>Embryophyta</taxon>
        <taxon>Tracheophyta</taxon>
        <taxon>Spermatophyta</taxon>
        <taxon>Magnoliopsida</taxon>
        <taxon>Liliopsida</taxon>
        <taxon>Poales</taxon>
        <taxon>Poaceae</taxon>
        <taxon>PACMAD clade</taxon>
        <taxon>Arundinoideae</taxon>
        <taxon>Arundineae</taxon>
        <taxon>Arundo</taxon>
    </lineage>
</organism>
<reference evidence="2" key="1">
    <citation type="submission" date="2014-09" db="EMBL/GenBank/DDBJ databases">
        <authorList>
            <person name="Magalhaes I.L.F."/>
            <person name="Oliveira U."/>
            <person name="Santos F.R."/>
            <person name="Vidigal T.H.D.A."/>
            <person name="Brescovit A.D."/>
            <person name="Santos A.J."/>
        </authorList>
    </citation>
    <scope>NUCLEOTIDE SEQUENCE</scope>
    <source>
        <tissue evidence="2">Shoot tissue taken approximately 20 cm above the soil surface</tissue>
    </source>
</reference>
<name>A0A0A9FM68_ARUDO</name>
<accession>A0A0A9FM68</accession>
<evidence type="ECO:0000313" key="2">
    <source>
        <dbReference type="EMBL" id="JAE14090.1"/>
    </source>
</evidence>
<protein>
    <submittedName>
        <fullName evidence="2">Uncharacterized protein</fullName>
    </submittedName>
</protein>
<dbReference type="AlphaFoldDB" id="A0A0A9FM68"/>
<sequence>MINLQKTVSESPKQHHHKNPMQLLCGLEA</sequence>
<evidence type="ECO:0000256" key="1">
    <source>
        <dbReference type="SAM" id="MobiDB-lite"/>
    </source>
</evidence>
<feature type="compositionally biased region" description="Polar residues" evidence="1">
    <location>
        <begin position="1"/>
        <end position="11"/>
    </location>
</feature>
<proteinExistence type="predicted"/>
<dbReference type="EMBL" id="GBRH01183806">
    <property type="protein sequence ID" value="JAE14090.1"/>
    <property type="molecule type" value="Transcribed_RNA"/>
</dbReference>
<feature type="region of interest" description="Disordered" evidence="1">
    <location>
        <begin position="1"/>
        <end position="29"/>
    </location>
</feature>